<dbReference type="RefSeq" id="XP_002112685.1">
    <property type="nucleotide sequence ID" value="XM_002112649.1"/>
</dbReference>
<evidence type="ECO:0000313" key="6">
    <source>
        <dbReference type="Proteomes" id="UP000009022"/>
    </source>
</evidence>
<dbReference type="SUPFAM" id="SSF47616">
    <property type="entry name" value="GST C-terminal domain-like"/>
    <property type="match status" value="1"/>
</dbReference>
<dbReference type="PANTHER" id="PTHR32419:SF6">
    <property type="entry name" value="GLUTATHIONE S-TRANSFERASE OMEGA-LIKE 1-RELATED"/>
    <property type="match status" value="1"/>
</dbReference>
<dbReference type="SFLD" id="SFLDS00019">
    <property type="entry name" value="Glutathione_Transferase_(cytos"/>
    <property type="match status" value="1"/>
</dbReference>
<dbReference type="CDD" id="cd03190">
    <property type="entry name" value="GST_C_Omega_like"/>
    <property type="match status" value="1"/>
</dbReference>
<feature type="site" description="Lowers pKa of active site Cys" evidence="3">
    <location>
        <position position="297"/>
    </location>
</feature>
<dbReference type="FunFam" id="3.40.30.10:FF:000162">
    <property type="entry name" value="Glutathione S-transferase Gst3"/>
    <property type="match status" value="1"/>
</dbReference>
<name>B3RX23_TRIAD</name>
<sequence>MSSDSKVKPKDVQLSWTSNINADGEYIRAVSTFRNRVKADGSGFFPAESGRYHLYISFGCPWAHRTLLYRKLKGLENVITVDVVDWHLAEGGWKFNPDRPGCTTDRVNNFEYLSQVYHLSDPDYNGRVTVPVLFDKVKNIVVNNESSEIISMLNSEFNEFCATPEQRELDLRPSHLASEIDELNSWIYAQINNGVYRAGFARKQPAYDRAVIEVFEGLDKVEGILAKNRYLTGKEITEADVRLFVTLIRFDLVYVLHFKCNLKRIIDYPNIWGYVRDIYQTPGISDTINFEHMKKHYMVSHDSINPRAIVAKGPAIDFNLPHDRKKLDQ</sequence>
<dbReference type="Gene3D" id="3.40.30.10">
    <property type="entry name" value="Glutaredoxin"/>
    <property type="match status" value="1"/>
</dbReference>
<dbReference type="InParanoid" id="B3RX23"/>
<protein>
    <recommendedName>
        <fullName evidence="4">GST C-terminal domain-containing protein</fullName>
    </recommendedName>
</protein>
<dbReference type="CTD" id="6753898"/>
<feature type="binding site" evidence="2">
    <location>
        <begin position="127"/>
        <end position="130"/>
    </location>
    <ligand>
        <name>glutathione</name>
        <dbReference type="ChEBI" id="CHEBI:57925"/>
    </ligand>
</feature>
<dbReference type="Pfam" id="PF13409">
    <property type="entry name" value="GST_N_2"/>
    <property type="match status" value="1"/>
</dbReference>
<dbReference type="InterPro" id="IPR016639">
    <property type="entry name" value="GST_Omega/GSH"/>
</dbReference>
<dbReference type="KEGG" id="tad:TRIADDRAFT_24899"/>
<organism evidence="5 6">
    <name type="scientific">Trichoplax adhaerens</name>
    <name type="common">Trichoplax reptans</name>
    <dbReference type="NCBI Taxonomy" id="10228"/>
    <lineage>
        <taxon>Eukaryota</taxon>
        <taxon>Metazoa</taxon>
        <taxon>Placozoa</taxon>
        <taxon>Uniplacotomia</taxon>
        <taxon>Trichoplacea</taxon>
        <taxon>Trichoplacidae</taxon>
        <taxon>Trichoplax</taxon>
    </lineage>
</organism>
<dbReference type="HOGENOM" id="CLU_037263_1_0_1"/>
<feature type="active site" description="Proton donor/acceptor" evidence="1">
    <location>
        <position position="196"/>
    </location>
</feature>
<accession>B3RX23</accession>
<evidence type="ECO:0000313" key="5">
    <source>
        <dbReference type="EMBL" id="EDV24795.1"/>
    </source>
</evidence>
<dbReference type="PhylomeDB" id="B3RX23"/>
<dbReference type="PANTHER" id="PTHR32419">
    <property type="entry name" value="GLUTATHIONYL-HYDROQUINONE REDUCTASE"/>
    <property type="match status" value="1"/>
</dbReference>
<gene>
    <name evidence="5" type="ORF">TRIADDRAFT_24899</name>
</gene>
<evidence type="ECO:0000256" key="2">
    <source>
        <dbReference type="PIRSR" id="PIRSR015753-2"/>
    </source>
</evidence>
<dbReference type="OMA" id="PWANRAI"/>
<dbReference type="Pfam" id="PF13410">
    <property type="entry name" value="GST_C_2"/>
    <property type="match status" value="1"/>
</dbReference>
<dbReference type="Gene3D" id="1.20.1050.10">
    <property type="match status" value="1"/>
</dbReference>
<dbReference type="eggNOG" id="KOG2903">
    <property type="taxonomic scope" value="Eukaryota"/>
</dbReference>
<dbReference type="InterPro" id="IPR047047">
    <property type="entry name" value="GST_Omega-like_C"/>
</dbReference>
<dbReference type="EMBL" id="DS985245">
    <property type="protein sequence ID" value="EDV24795.1"/>
    <property type="molecule type" value="Genomic_DNA"/>
</dbReference>
<evidence type="ECO:0000256" key="3">
    <source>
        <dbReference type="PIRSR" id="PIRSR015753-3"/>
    </source>
</evidence>
<dbReference type="GO" id="GO:0005737">
    <property type="term" value="C:cytoplasm"/>
    <property type="evidence" value="ECO:0000318"/>
    <property type="project" value="GO_Central"/>
</dbReference>
<feature type="binding site" evidence="2">
    <location>
        <begin position="145"/>
        <end position="146"/>
    </location>
    <ligand>
        <name>glutathione</name>
        <dbReference type="ChEBI" id="CHEBI:57925"/>
    </ligand>
</feature>
<dbReference type="InterPro" id="IPR036282">
    <property type="entry name" value="Glutathione-S-Trfase_C_sf"/>
</dbReference>
<dbReference type="InterPro" id="IPR040079">
    <property type="entry name" value="Glutathione_S-Trfase"/>
</dbReference>
<proteinExistence type="predicted"/>
<feature type="active site" description="Nucleophile" evidence="1">
    <location>
        <position position="60"/>
    </location>
</feature>
<keyword evidence="6" id="KW-1185">Reference proteome</keyword>
<dbReference type="AlphaFoldDB" id="B3RX23"/>
<dbReference type="InterPro" id="IPR010987">
    <property type="entry name" value="Glutathione-S-Trfase_C-like"/>
</dbReference>
<feature type="binding site" evidence="2">
    <location>
        <position position="93"/>
    </location>
    <ligand>
        <name>glutathione</name>
        <dbReference type="ChEBI" id="CHEBI:57925"/>
    </ligand>
</feature>
<dbReference type="GeneID" id="6753898"/>
<dbReference type="SFLD" id="SFLDG01148">
    <property type="entry name" value="Xi_(cytGST)"/>
    <property type="match status" value="1"/>
</dbReference>
<dbReference type="GO" id="GO:0004364">
    <property type="term" value="F:glutathione transferase activity"/>
    <property type="evidence" value="ECO:0000318"/>
    <property type="project" value="GO_Central"/>
</dbReference>
<dbReference type="PIRSF" id="PIRSF015753">
    <property type="entry name" value="GST"/>
    <property type="match status" value="1"/>
</dbReference>
<feature type="domain" description="GST C-terminal" evidence="4">
    <location>
        <begin position="173"/>
        <end position="297"/>
    </location>
</feature>
<feature type="site" description="Lowers pKa of active site Cys" evidence="3">
    <location>
        <position position="254"/>
    </location>
</feature>
<evidence type="ECO:0000259" key="4">
    <source>
        <dbReference type="PROSITE" id="PS50405"/>
    </source>
</evidence>
<reference evidence="5 6" key="1">
    <citation type="journal article" date="2008" name="Nature">
        <title>The Trichoplax genome and the nature of placozoans.</title>
        <authorList>
            <person name="Srivastava M."/>
            <person name="Begovic E."/>
            <person name="Chapman J."/>
            <person name="Putnam N.H."/>
            <person name="Hellsten U."/>
            <person name="Kawashima T."/>
            <person name="Kuo A."/>
            <person name="Mitros T."/>
            <person name="Salamov A."/>
            <person name="Carpenter M.L."/>
            <person name="Signorovitch A.Y."/>
            <person name="Moreno M.A."/>
            <person name="Kamm K."/>
            <person name="Grimwood J."/>
            <person name="Schmutz J."/>
            <person name="Shapiro H."/>
            <person name="Grigoriev I.V."/>
            <person name="Buss L.W."/>
            <person name="Schierwater B."/>
            <person name="Dellaporta S.L."/>
            <person name="Rokhsar D.S."/>
        </authorList>
    </citation>
    <scope>NUCLEOTIDE SEQUENCE [LARGE SCALE GENOMIC DNA]</scope>
    <source>
        <strain evidence="5 6">Grell-BS-1999</strain>
    </source>
</reference>
<dbReference type="Proteomes" id="UP000009022">
    <property type="component" value="Unassembled WGS sequence"/>
</dbReference>
<dbReference type="SFLD" id="SFLDG01206">
    <property type="entry name" value="Xi.1"/>
    <property type="match status" value="1"/>
</dbReference>
<dbReference type="InterPro" id="IPR004045">
    <property type="entry name" value="Glutathione_S-Trfase_N"/>
</dbReference>
<dbReference type="InterPro" id="IPR036249">
    <property type="entry name" value="Thioredoxin-like_sf"/>
</dbReference>
<dbReference type="SUPFAM" id="SSF52833">
    <property type="entry name" value="Thioredoxin-like"/>
    <property type="match status" value="1"/>
</dbReference>
<evidence type="ECO:0000256" key="1">
    <source>
        <dbReference type="PIRSR" id="PIRSR015753-1"/>
    </source>
</evidence>
<dbReference type="PROSITE" id="PS50405">
    <property type="entry name" value="GST_CTER"/>
    <property type="match status" value="1"/>
</dbReference>
<dbReference type="OrthoDB" id="2309723at2759"/>